<dbReference type="PANTHER" id="PTHR43479:SF11">
    <property type="entry name" value="ACREF_ENVCD OPERON REPRESSOR-RELATED"/>
    <property type="match status" value="1"/>
</dbReference>
<dbReference type="Proteomes" id="UP000051155">
    <property type="component" value="Unassembled WGS sequence"/>
</dbReference>
<evidence type="ECO:0000256" key="2">
    <source>
        <dbReference type="PROSITE-ProRule" id="PRU00335"/>
    </source>
</evidence>
<dbReference type="RefSeq" id="WP_057735467.1">
    <property type="nucleotide sequence ID" value="NZ_AZEG01000001.1"/>
</dbReference>
<dbReference type="InterPro" id="IPR009057">
    <property type="entry name" value="Homeodomain-like_sf"/>
</dbReference>
<dbReference type="SUPFAM" id="SSF46689">
    <property type="entry name" value="Homeodomain-like"/>
    <property type="match status" value="1"/>
</dbReference>
<keyword evidence="1 2" id="KW-0238">DNA-binding</keyword>
<protein>
    <recommendedName>
        <fullName evidence="3">HTH tetR-type domain-containing protein</fullName>
    </recommendedName>
</protein>
<evidence type="ECO:0000313" key="5">
    <source>
        <dbReference type="Proteomes" id="UP000051155"/>
    </source>
</evidence>
<evidence type="ECO:0000256" key="1">
    <source>
        <dbReference type="ARBA" id="ARBA00023125"/>
    </source>
</evidence>
<dbReference type="AlphaFoldDB" id="A0A0R1Q2W1"/>
<dbReference type="Gene3D" id="1.10.357.10">
    <property type="entry name" value="Tetracycline Repressor, domain 2"/>
    <property type="match status" value="1"/>
</dbReference>
<name>A0A0R1Q2W1_9LACO</name>
<sequence length="191" mass="23143">MLTKKLNPQVRRTHEWTFKALMLLLREKDFDKITIKEITAKAGIARQTFYRNYTDKNDIVQKYIDIIFIDFVKQFDEKKKSLDMCQCYFRTLKNYQQSLIELTQLYDPEVIYKTFSKYLDVFIEFLKRKEPPEKVNQHPKYFKKYQIMYQVGGAIFITAEWVKEKMEIPVEEMASTLEAISRSNYFYDGRR</sequence>
<reference evidence="4 5" key="1">
    <citation type="journal article" date="2015" name="Genome Announc.">
        <title>Expanding the biotechnology potential of lactobacilli through comparative genomics of 213 strains and associated genera.</title>
        <authorList>
            <person name="Sun Z."/>
            <person name="Harris H.M."/>
            <person name="McCann A."/>
            <person name="Guo C."/>
            <person name="Argimon S."/>
            <person name="Zhang W."/>
            <person name="Yang X."/>
            <person name="Jeffery I.B."/>
            <person name="Cooney J.C."/>
            <person name="Kagawa T.F."/>
            <person name="Liu W."/>
            <person name="Song Y."/>
            <person name="Salvetti E."/>
            <person name="Wrobel A."/>
            <person name="Rasinkangas P."/>
            <person name="Parkhill J."/>
            <person name="Rea M.C."/>
            <person name="O'Sullivan O."/>
            <person name="Ritari J."/>
            <person name="Douillard F.P."/>
            <person name="Paul Ross R."/>
            <person name="Yang R."/>
            <person name="Briner A.E."/>
            <person name="Felis G.E."/>
            <person name="de Vos W.M."/>
            <person name="Barrangou R."/>
            <person name="Klaenhammer T.R."/>
            <person name="Caufield P.W."/>
            <person name="Cui Y."/>
            <person name="Zhang H."/>
            <person name="O'Toole P.W."/>
        </authorList>
    </citation>
    <scope>NUCLEOTIDE SEQUENCE [LARGE SCALE GENOMIC DNA]</scope>
    <source>
        <strain evidence="4 5">DSM 19971</strain>
    </source>
</reference>
<dbReference type="Pfam" id="PF00440">
    <property type="entry name" value="TetR_N"/>
    <property type="match status" value="1"/>
</dbReference>
<comment type="caution">
    <text evidence="4">The sequence shown here is derived from an EMBL/GenBank/DDBJ whole genome shotgun (WGS) entry which is preliminary data.</text>
</comment>
<gene>
    <name evidence="4" type="ORF">FD20_GL000008</name>
</gene>
<dbReference type="PROSITE" id="PS50977">
    <property type="entry name" value="HTH_TETR_2"/>
    <property type="match status" value="1"/>
</dbReference>
<accession>A0A0R1Q2W1</accession>
<dbReference type="PATRIC" id="fig|1423812.3.peg.9"/>
<dbReference type="InterPro" id="IPR001647">
    <property type="entry name" value="HTH_TetR"/>
</dbReference>
<keyword evidence="5" id="KW-1185">Reference proteome</keyword>
<feature type="domain" description="HTH tetR-type" evidence="3">
    <location>
        <begin position="11"/>
        <end position="71"/>
    </location>
</feature>
<evidence type="ECO:0000259" key="3">
    <source>
        <dbReference type="PROSITE" id="PS50977"/>
    </source>
</evidence>
<dbReference type="PANTHER" id="PTHR43479">
    <property type="entry name" value="ACREF/ENVCD OPERON REPRESSOR-RELATED"/>
    <property type="match status" value="1"/>
</dbReference>
<feature type="DNA-binding region" description="H-T-H motif" evidence="2">
    <location>
        <begin position="34"/>
        <end position="53"/>
    </location>
</feature>
<proteinExistence type="predicted"/>
<dbReference type="GO" id="GO:0003677">
    <property type="term" value="F:DNA binding"/>
    <property type="evidence" value="ECO:0007669"/>
    <property type="project" value="UniProtKB-UniRule"/>
</dbReference>
<evidence type="ECO:0000313" key="4">
    <source>
        <dbReference type="EMBL" id="KRL38973.1"/>
    </source>
</evidence>
<dbReference type="OrthoDB" id="9810250at2"/>
<organism evidence="4 5">
    <name type="scientific">Liquorilactobacillus uvarum DSM 19971</name>
    <dbReference type="NCBI Taxonomy" id="1423812"/>
    <lineage>
        <taxon>Bacteria</taxon>
        <taxon>Bacillati</taxon>
        <taxon>Bacillota</taxon>
        <taxon>Bacilli</taxon>
        <taxon>Lactobacillales</taxon>
        <taxon>Lactobacillaceae</taxon>
        <taxon>Liquorilactobacillus</taxon>
    </lineage>
</organism>
<dbReference type="EMBL" id="AZEG01000001">
    <property type="protein sequence ID" value="KRL38973.1"/>
    <property type="molecule type" value="Genomic_DNA"/>
</dbReference>
<dbReference type="STRING" id="1423812.FD20_GL000008"/>
<dbReference type="InterPro" id="IPR050624">
    <property type="entry name" value="HTH-type_Tx_Regulator"/>
</dbReference>